<sequence>MYLLDQTFHRKPEFVHEIENITACPSIKVPYPPPISARELIFHKKNGEVPALLSTSQNEQVSLGKSQPYDAQTSTVQTTDRFMSMDEYPTQPAKLNEFLNEFDTWLDNIIWNNFPISDSNPIYVDSSPFTDNKGSEEEIGLSYTTNIRTSPFMNLTPSEMTVNHAILPFRQ</sequence>
<protein>
    <submittedName>
        <fullName evidence="1">11667_t:CDS:1</fullName>
    </submittedName>
</protein>
<accession>A0ACA9KAX2</accession>
<keyword evidence="2" id="KW-1185">Reference proteome</keyword>
<name>A0ACA9KAX2_9GLOM</name>
<dbReference type="Proteomes" id="UP000789702">
    <property type="component" value="Unassembled WGS sequence"/>
</dbReference>
<reference evidence="1" key="1">
    <citation type="submission" date="2021-06" db="EMBL/GenBank/DDBJ databases">
        <authorList>
            <person name="Kallberg Y."/>
            <person name="Tangrot J."/>
            <person name="Rosling A."/>
        </authorList>
    </citation>
    <scope>NUCLEOTIDE SEQUENCE</scope>
    <source>
        <strain evidence="1">IL203A</strain>
    </source>
</reference>
<organism evidence="1 2">
    <name type="scientific">Dentiscutata heterogama</name>
    <dbReference type="NCBI Taxonomy" id="1316150"/>
    <lineage>
        <taxon>Eukaryota</taxon>
        <taxon>Fungi</taxon>
        <taxon>Fungi incertae sedis</taxon>
        <taxon>Mucoromycota</taxon>
        <taxon>Glomeromycotina</taxon>
        <taxon>Glomeromycetes</taxon>
        <taxon>Diversisporales</taxon>
        <taxon>Gigasporaceae</taxon>
        <taxon>Dentiscutata</taxon>
    </lineage>
</organism>
<comment type="caution">
    <text evidence="1">The sequence shown here is derived from an EMBL/GenBank/DDBJ whole genome shotgun (WGS) entry which is preliminary data.</text>
</comment>
<dbReference type="EMBL" id="CAJVPU010000810">
    <property type="protein sequence ID" value="CAG8462690.1"/>
    <property type="molecule type" value="Genomic_DNA"/>
</dbReference>
<evidence type="ECO:0000313" key="2">
    <source>
        <dbReference type="Proteomes" id="UP000789702"/>
    </source>
</evidence>
<evidence type="ECO:0000313" key="1">
    <source>
        <dbReference type="EMBL" id="CAG8462690.1"/>
    </source>
</evidence>
<gene>
    <name evidence="1" type="ORF">DHETER_LOCUS1356</name>
</gene>
<proteinExistence type="predicted"/>